<keyword evidence="3" id="KW-1185">Reference proteome</keyword>
<evidence type="ECO:0000313" key="2">
    <source>
        <dbReference type="EMBL" id="MFC4803542.1"/>
    </source>
</evidence>
<dbReference type="Proteomes" id="UP001595916">
    <property type="component" value="Unassembled WGS sequence"/>
</dbReference>
<reference evidence="3" key="1">
    <citation type="journal article" date="2019" name="Int. J. Syst. Evol. Microbiol.">
        <title>The Global Catalogue of Microorganisms (GCM) 10K type strain sequencing project: providing services to taxonomists for standard genome sequencing and annotation.</title>
        <authorList>
            <consortium name="The Broad Institute Genomics Platform"/>
            <consortium name="The Broad Institute Genome Sequencing Center for Infectious Disease"/>
            <person name="Wu L."/>
            <person name="Ma J."/>
        </authorList>
    </citation>
    <scope>NUCLEOTIDE SEQUENCE [LARGE SCALE GENOMIC DNA]</scope>
    <source>
        <strain evidence="3">CCUG 46385</strain>
    </source>
</reference>
<dbReference type="EMBL" id="JBHSHL010000002">
    <property type="protein sequence ID" value="MFC4803542.1"/>
    <property type="molecule type" value="Genomic_DNA"/>
</dbReference>
<accession>A0ABV9QIC5</accession>
<evidence type="ECO:0000259" key="1">
    <source>
        <dbReference type="Pfam" id="PF00881"/>
    </source>
</evidence>
<name>A0ABV9QIC5_9FIRM</name>
<dbReference type="Gene3D" id="3.40.109.10">
    <property type="entry name" value="NADH Oxidase"/>
    <property type="match status" value="1"/>
</dbReference>
<evidence type="ECO:0000313" key="3">
    <source>
        <dbReference type="Proteomes" id="UP001595916"/>
    </source>
</evidence>
<dbReference type="RefSeq" id="WP_379786976.1">
    <property type="nucleotide sequence ID" value="NZ_JBHSHL010000002.1"/>
</dbReference>
<dbReference type="InterPro" id="IPR000415">
    <property type="entry name" value="Nitroreductase-like"/>
</dbReference>
<dbReference type="CDD" id="cd02140">
    <property type="entry name" value="Frm2-like"/>
    <property type="match status" value="1"/>
</dbReference>
<gene>
    <name evidence="2" type="ORF">ACFO4R_00455</name>
</gene>
<dbReference type="InterPro" id="IPR033877">
    <property type="entry name" value="Frm2/Hbn1"/>
</dbReference>
<dbReference type="PANTHER" id="PTHR43035">
    <property type="entry name" value="FATTY ACID REPRESSION MUTANT PROTEIN 2-RELATED"/>
    <property type="match status" value="1"/>
</dbReference>
<protein>
    <submittedName>
        <fullName evidence="2">Nitroreductase family protein</fullName>
    </submittedName>
</protein>
<comment type="caution">
    <text evidence="2">The sequence shown here is derived from an EMBL/GenBank/DDBJ whole genome shotgun (WGS) entry which is preliminary data.</text>
</comment>
<dbReference type="InterPro" id="IPR029479">
    <property type="entry name" value="Nitroreductase"/>
</dbReference>
<dbReference type="PANTHER" id="PTHR43035:SF1">
    <property type="entry name" value="FATTY ACID REPRESSION MUTANT PROTEIN 2-RELATED"/>
    <property type="match status" value="1"/>
</dbReference>
<proteinExistence type="predicted"/>
<organism evidence="2 3">
    <name type="scientific">Filifactor villosus</name>
    <dbReference type="NCBI Taxonomy" id="29374"/>
    <lineage>
        <taxon>Bacteria</taxon>
        <taxon>Bacillati</taxon>
        <taxon>Bacillota</taxon>
        <taxon>Clostridia</taxon>
        <taxon>Peptostreptococcales</taxon>
        <taxon>Filifactoraceae</taxon>
        <taxon>Filifactor</taxon>
    </lineage>
</organism>
<feature type="domain" description="Nitroreductase" evidence="1">
    <location>
        <begin position="9"/>
        <end position="178"/>
    </location>
</feature>
<dbReference type="Pfam" id="PF00881">
    <property type="entry name" value="Nitroreductase"/>
    <property type="match status" value="1"/>
</dbReference>
<sequence>MNKTFLDAVKHRRSYYDILGESTVSDARLEEIIGDIVKSAPSAFNSQSTRVVLLLGEEHGAFWDLTEAELKKVVAEENFASTKEKIESFRKGYGTVLYFEETEVIKGLQEKFPLYAQNFAKWSEHTNAIHQFAIWTALEDEGLGASLQHYTELVEEAVRQRWGLKSSWKLIAQMPFGKPGSQPGEKDVQPLEERFLVKK</sequence>
<dbReference type="SUPFAM" id="SSF55469">
    <property type="entry name" value="FMN-dependent nitroreductase-like"/>
    <property type="match status" value="1"/>
</dbReference>